<dbReference type="PROSITE" id="PS50082">
    <property type="entry name" value="WD_REPEATS_2"/>
    <property type="match status" value="6"/>
</dbReference>
<feature type="repeat" description="WD" evidence="6">
    <location>
        <begin position="671"/>
        <end position="709"/>
    </location>
</feature>
<keyword evidence="11" id="KW-1185">Reference proteome</keyword>
<evidence type="ECO:0000256" key="3">
    <source>
        <dbReference type="ARBA" id="ARBA00022737"/>
    </source>
</evidence>
<evidence type="ECO:0000256" key="1">
    <source>
        <dbReference type="ARBA" id="ARBA00022491"/>
    </source>
</evidence>
<keyword evidence="3" id="KW-0677">Repeat</keyword>
<dbReference type="PROSITE" id="PS00678">
    <property type="entry name" value="WD_REPEATS_1"/>
    <property type="match status" value="4"/>
</dbReference>
<dbReference type="InterPro" id="IPR015943">
    <property type="entry name" value="WD40/YVTN_repeat-like_dom_sf"/>
</dbReference>
<keyword evidence="4" id="KW-0805">Transcription regulation</keyword>
<feature type="compositionally biased region" description="Low complexity" evidence="8">
    <location>
        <begin position="181"/>
        <end position="214"/>
    </location>
</feature>
<comment type="caution">
    <text evidence="10">The sequence shown here is derived from an EMBL/GenBank/DDBJ whole genome shotgun (WGS) entry which is preliminary data.</text>
</comment>
<feature type="coiled-coil region" evidence="7">
    <location>
        <begin position="64"/>
        <end position="91"/>
    </location>
</feature>
<feature type="repeat" description="WD" evidence="6">
    <location>
        <begin position="486"/>
        <end position="527"/>
    </location>
</feature>
<evidence type="ECO:0000256" key="5">
    <source>
        <dbReference type="ARBA" id="ARBA00023163"/>
    </source>
</evidence>
<gene>
    <name evidence="10" type="primary">TUP1_1</name>
    <name evidence="10" type="ORF">BGZ96_000486</name>
</gene>
<evidence type="ECO:0000313" key="11">
    <source>
        <dbReference type="Proteomes" id="UP001194696"/>
    </source>
</evidence>
<evidence type="ECO:0000256" key="7">
    <source>
        <dbReference type="SAM" id="Coils"/>
    </source>
</evidence>
<feature type="repeat" description="WD" evidence="6">
    <location>
        <begin position="533"/>
        <end position="574"/>
    </location>
</feature>
<feature type="repeat" description="WD" evidence="6">
    <location>
        <begin position="629"/>
        <end position="670"/>
    </location>
</feature>
<reference evidence="10 11" key="1">
    <citation type="journal article" date="2020" name="Fungal Divers.">
        <title>Resolving the Mortierellaceae phylogeny through synthesis of multi-gene phylogenetics and phylogenomics.</title>
        <authorList>
            <person name="Vandepol N."/>
            <person name="Liber J."/>
            <person name="Desiro A."/>
            <person name="Na H."/>
            <person name="Kennedy M."/>
            <person name="Barry K."/>
            <person name="Grigoriev I.V."/>
            <person name="Miller A.N."/>
            <person name="O'Donnell K."/>
            <person name="Stajich J.E."/>
            <person name="Bonito G."/>
        </authorList>
    </citation>
    <scope>NUCLEOTIDE SEQUENCE [LARGE SCALE GENOMIC DNA]</scope>
    <source>
        <strain evidence="10 11">AD045</strain>
    </source>
</reference>
<evidence type="ECO:0000256" key="8">
    <source>
        <dbReference type="SAM" id="MobiDB-lite"/>
    </source>
</evidence>
<keyword evidence="2 6" id="KW-0853">WD repeat</keyword>
<feature type="region of interest" description="Disordered" evidence="8">
    <location>
        <begin position="181"/>
        <end position="370"/>
    </location>
</feature>
<keyword evidence="7" id="KW-0175">Coiled coil</keyword>
<sequence length="709" mass="77618">MSGIYNHRPMVPGRSAGVPEWLDLIKQEFESLGHEAMVAKAQRDECEHKINNQIREMDVFRGLLYDLERKHEAMKTQYQMVEEEVVRLRREVEQRGGVVQMPHQMSHAQPPPPNIGHGQSNLFGGIISGGPGGPGLVAPPQMVDPSQQQQQHQQQQAQVQQQQQQQQQAQQAQQQQQVQQSQQQHQQQHHMQQVQQQQHHQQQQHMQNQQQQHPYGGGPNMPPGPGGPHSPYMNGNNGVPQQGQPQPKRFKTESDGPRFKTEGEIPPPGAPGNMYGNMSPNPHGGSNGQPQGMGPNYSPVPPPSSKQPMKTGKQQGGPYTQAKDDAGPQSGANKRKQGTTSGTPTTVARPGRGGNTPSANWSDDPDNVPAQLKREGADWFAISNPKVAQQLRVDLVHTMEHSSVVCCVRFSADGKYLATGCNRSAQIFDIQSGQSVCVLADDTAGKDDLYIRSVCFSPDGKYLATGAEDKQIRIWEIGRKKIRMILKGHEQDIYSLDFSRDGRIIVSGSGDQTARIWDMDTGKCLYVLTVGDVDLKDAGVTSVAISPDGRLVAAGSLDRMVRVWDTQTGQLLEKLEGHKDSVYSVAFAPDGKTLVSGSLDRTLKAWDLNLGGRPGPNGASRGTFCKATFNGHKDFVLSVAVSPDGKWLVSGSKDRGVQFWDPNTGQVQFMLQGHKNSVISVALSPAGTYFATGSGDTRARVWSYESIEL</sequence>
<dbReference type="InterPro" id="IPR013890">
    <property type="entry name" value="Tscrpt_rep_Tup1_N"/>
</dbReference>
<dbReference type="InterPro" id="IPR036322">
    <property type="entry name" value="WD40_repeat_dom_sf"/>
</dbReference>
<feature type="compositionally biased region" description="Low complexity" evidence="8">
    <location>
        <begin position="234"/>
        <end position="247"/>
    </location>
</feature>
<evidence type="ECO:0000256" key="4">
    <source>
        <dbReference type="ARBA" id="ARBA00023015"/>
    </source>
</evidence>
<organism evidence="10 11">
    <name type="scientific">Linnemannia gamsii</name>
    <dbReference type="NCBI Taxonomy" id="64522"/>
    <lineage>
        <taxon>Eukaryota</taxon>
        <taxon>Fungi</taxon>
        <taxon>Fungi incertae sedis</taxon>
        <taxon>Mucoromycota</taxon>
        <taxon>Mortierellomycotina</taxon>
        <taxon>Mortierellomycetes</taxon>
        <taxon>Mortierellales</taxon>
        <taxon>Mortierellaceae</taxon>
        <taxon>Linnemannia</taxon>
    </lineage>
</organism>
<dbReference type="Gene3D" id="1.20.5.340">
    <property type="match status" value="1"/>
</dbReference>
<feature type="repeat" description="WD" evidence="6">
    <location>
        <begin position="451"/>
        <end position="477"/>
    </location>
</feature>
<dbReference type="SMART" id="SM00320">
    <property type="entry name" value="WD40"/>
    <property type="match status" value="7"/>
</dbReference>
<feature type="domain" description="Transcriptional repressor Tup1 N-terminal" evidence="9">
    <location>
        <begin position="19"/>
        <end position="96"/>
    </location>
</feature>
<dbReference type="InterPro" id="IPR001680">
    <property type="entry name" value="WD40_rpt"/>
</dbReference>
<dbReference type="SUPFAM" id="SSF50978">
    <property type="entry name" value="WD40 repeat-like"/>
    <property type="match status" value="1"/>
</dbReference>
<evidence type="ECO:0000256" key="2">
    <source>
        <dbReference type="ARBA" id="ARBA00022574"/>
    </source>
</evidence>
<protein>
    <submittedName>
        <fullName evidence="10">General transcription repressor</fullName>
    </submittedName>
</protein>
<keyword evidence="1" id="KW-0678">Repressor</keyword>
<feature type="compositionally biased region" description="Basic and acidic residues" evidence="8">
    <location>
        <begin position="250"/>
        <end position="263"/>
    </location>
</feature>
<name>A0ABQ7JPD3_9FUNG</name>
<evidence type="ECO:0000259" key="9">
    <source>
        <dbReference type="Pfam" id="PF08581"/>
    </source>
</evidence>
<dbReference type="Proteomes" id="UP001194696">
    <property type="component" value="Unassembled WGS sequence"/>
</dbReference>
<proteinExistence type="predicted"/>
<dbReference type="InterPro" id="IPR019775">
    <property type="entry name" value="WD40_repeat_CS"/>
</dbReference>
<dbReference type="PANTHER" id="PTHR22847">
    <property type="entry name" value="WD40 REPEAT PROTEIN"/>
    <property type="match status" value="1"/>
</dbReference>
<dbReference type="PANTHER" id="PTHR22847:SF728">
    <property type="entry name" value="TRANSCRIPTIONAL REPRESSOR TUP11-RELATED"/>
    <property type="match status" value="1"/>
</dbReference>
<dbReference type="CDD" id="cd00200">
    <property type="entry name" value="WD40"/>
    <property type="match status" value="1"/>
</dbReference>
<accession>A0ABQ7JPD3</accession>
<dbReference type="Pfam" id="PF08581">
    <property type="entry name" value="Tup_N"/>
    <property type="match status" value="1"/>
</dbReference>
<feature type="compositionally biased region" description="Gly residues" evidence="8">
    <location>
        <begin position="126"/>
        <end position="135"/>
    </location>
</feature>
<dbReference type="EMBL" id="JAAAIM010001065">
    <property type="protein sequence ID" value="KAG0282431.1"/>
    <property type="molecule type" value="Genomic_DNA"/>
</dbReference>
<dbReference type="Pfam" id="PF00400">
    <property type="entry name" value="WD40"/>
    <property type="match status" value="7"/>
</dbReference>
<evidence type="ECO:0000313" key="10">
    <source>
        <dbReference type="EMBL" id="KAG0282431.1"/>
    </source>
</evidence>
<dbReference type="InterPro" id="IPR020472">
    <property type="entry name" value="WD40_PAC1"/>
</dbReference>
<keyword evidence="5" id="KW-0804">Transcription</keyword>
<feature type="repeat" description="WD" evidence="6">
    <location>
        <begin position="575"/>
        <end position="609"/>
    </location>
</feature>
<dbReference type="Gene3D" id="2.130.10.10">
    <property type="entry name" value="YVTN repeat-like/Quinoprotein amine dehydrogenase"/>
    <property type="match status" value="1"/>
</dbReference>
<dbReference type="PRINTS" id="PR00320">
    <property type="entry name" value="GPROTEINBRPT"/>
</dbReference>
<dbReference type="PROSITE" id="PS50294">
    <property type="entry name" value="WD_REPEATS_REGION"/>
    <property type="match status" value="6"/>
</dbReference>
<evidence type="ECO:0000256" key="6">
    <source>
        <dbReference type="PROSITE-ProRule" id="PRU00221"/>
    </source>
</evidence>
<feature type="region of interest" description="Disordered" evidence="8">
    <location>
        <begin position="102"/>
        <end position="155"/>
    </location>
</feature>